<organism evidence="1">
    <name type="scientific">Bradysia odoriphaga</name>
    <dbReference type="NCBI Taxonomy" id="1564500"/>
    <lineage>
        <taxon>Eukaryota</taxon>
        <taxon>Metazoa</taxon>
        <taxon>Ecdysozoa</taxon>
        <taxon>Arthropoda</taxon>
        <taxon>Hexapoda</taxon>
        <taxon>Insecta</taxon>
        <taxon>Pterygota</taxon>
        <taxon>Neoptera</taxon>
        <taxon>Endopterygota</taxon>
        <taxon>Diptera</taxon>
        <taxon>Nematocera</taxon>
        <taxon>Sciaroidea</taxon>
        <taxon>Sciaridae</taxon>
        <taxon>Bradysia</taxon>
    </lineage>
</organism>
<dbReference type="SUPFAM" id="SSF51092">
    <property type="entry name" value="Vitelline membrane outer protein-I (VMO-I)"/>
    <property type="match status" value="1"/>
</dbReference>
<reference evidence="1" key="1">
    <citation type="journal article" date="2017" name="Int. J. Mol. Sci.">
        <title>Using Next-Generation Sequencing to Detect Differential Expression Genes in Bradysia odoriphaga after Exposure to Insecticides.</title>
        <authorList>
            <person name="Chen H."/>
            <person name="Lin L."/>
            <person name="Ali F."/>
            <person name="Xie M."/>
            <person name="Zhang G."/>
            <person name="Su W."/>
        </authorList>
    </citation>
    <scope>NUCLEOTIDE SEQUENCE</scope>
</reference>
<sequence length="335" mass="36773">MFFRRLLSTLSICLFVRNLEARSDVIQWIESDRITNWGDWGGADYCPEGSYVTGFDLKIEGRQGGGDDTALNSIKLVCTSLKGVYQKDIVSSEGGWGDYRGRKYCPNGLGNGFELRSESSQGGRGDDTAAVDFNLICANNDGTSANIRGGEILTFGEWRTTNRMCPPETAICGIRTQVERSQGGKRDDTALNNVDLACCRVPHPANACDLQRGHWETVIGCHQGISQCNVKFKSGLTTSSQTTNTLSESLKLAEKLGYSVSSEASIGILKARLETNGEIAKEKFNEKTLQTIISQTDTFEMEWSFQISCVGTAQELVLVCGPFKVKTKEYRCVSD</sequence>
<proteinExistence type="evidence at transcript level"/>
<accession>A0A2S0E499</accession>
<dbReference type="EMBL" id="KY997072">
    <property type="protein sequence ID" value="ATY49612.1"/>
    <property type="molecule type" value="mRNA"/>
</dbReference>
<name>A0A2S0E499_9DIPT</name>
<dbReference type="SMR" id="A0A2S0E499"/>
<dbReference type="PANTHER" id="PTHR18841">
    <property type="entry name" value="VITELLINE MEMBRANE OUTER LAYER PROTEIN I-RELATED"/>
    <property type="match status" value="1"/>
</dbReference>
<dbReference type="PANTHER" id="PTHR18841:SF0">
    <property type="entry name" value="VITELLINE MEMBRANE OUTER LAYER 1 HOMOLOG A-RELATED"/>
    <property type="match status" value="1"/>
</dbReference>
<dbReference type="GO" id="GO:0005615">
    <property type="term" value="C:extracellular space"/>
    <property type="evidence" value="ECO:0007669"/>
    <property type="project" value="TreeGrafter"/>
</dbReference>
<dbReference type="CDD" id="cd00220">
    <property type="entry name" value="VMO-I"/>
    <property type="match status" value="1"/>
</dbReference>
<protein>
    <submittedName>
        <fullName evidence="1">Acetylcholinesterase</fullName>
    </submittedName>
</protein>
<evidence type="ECO:0000313" key="1">
    <source>
        <dbReference type="EMBL" id="ATY49612.1"/>
    </source>
</evidence>
<dbReference type="InterPro" id="IPR005515">
    <property type="entry name" value="VOMI"/>
</dbReference>
<dbReference type="Gene3D" id="2.100.10.20">
    <property type="entry name" value="Vitelline membrane outer layer protein I (VOMI)"/>
    <property type="match status" value="1"/>
</dbReference>
<dbReference type="AlphaFoldDB" id="A0A2S0E499"/>
<dbReference type="Pfam" id="PF03762">
    <property type="entry name" value="VOMI"/>
    <property type="match status" value="1"/>
</dbReference>
<dbReference type="OrthoDB" id="6329319at2759"/>
<dbReference type="InterPro" id="IPR036706">
    <property type="entry name" value="VOMI_sf"/>
</dbReference>